<evidence type="ECO:0000313" key="10">
    <source>
        <dbReference type="Proteomes" id="UP001059617"/>
    </source>
</evidence>
<dbReference type="PANTHER" id="PTHR43806">
    <property type="entry name" value="PEPTIDASE S8"/>
    <property type="match status" value="1"/>
</dbReference>
<keyword evidence="7" id="KW-1133">Transmembrane helix</keyword>
<evidence type="ECO:0000256" key="5">
    <source>
        <dbReference type="PROSITE-ProRule" id="PRU01240"/>
    </source>
</evidence>
<evidence type="ECO:0000259" key="8">
    <source>
        <dbReference type="Pfam" id="PF00082"/>
    </source>
</evidence>
<reference evidence="9" key="2">
    <citation type="submission" date="2022-09" db="EMBL/GenBank/DDBJ databases">
        <title>Biosynthetic gene clusters of Dactylosporangioum fulvum.</title>
        <authorList>
            <person name="Caradec T."/>
        </authorList>
    </citation>
    <scope>NUCLEOTIDE SEQUENCE</scope>
    <source>
        <strain evidence="9">NRRL B-16292</strain>
    </source>
</reference>
<keyword evidence="3" id="KW-0378">Hydrolase</keyword>
<evidence type="ECO:0000256" key="1">
    <source>
        <dbReference type="ARBA" id="ARBA00011073"/>
    </source>
</evidence>
<dbReference type="InterPro" id="IPR050131">
    <property type="entry name" value="Peptidase_S8_subtilisin-like"/>
</dbReference>
<dbReference type="RefSeq" id="WP_259858218.1">
    <property type="nucleotide sequence ID" value="NZ_BAAAST010000042.1"/>
</dbReference>
<keyword evidence="7" id="KW-0812">Transmembrane</keyword>
<dbReference type="InterPro" id="IPR015500">
    <property type="entry name" value="Peptidase_S8_subtilisin-rel"/>
</dbReference>
<keyword evidence="10" id="KW-1185">Reference proteome</keyword>
<name>A0ABY5VVE5_9ACTN</name>
<evidence type="ECO:0000256" key="4">
    <source>
        <dbReference type="ARBA" id="ARBA00022825"/>
    </source>
</evidence>
<feature type="compositionally biased region" description="Basic and acidic residues" evidence="6">
    <location>
        <begin position="387"/>
        <end position="397"/>
    </location>
</feature>
<dbReference type="PROSITE" id="PS51892">
    <property type="entry name" value="SUBTILASE"/>
    <property type="match status" value="1"/>
</dbReference>
<dbReference type="PRINTS" id="PR00723">
    <property type="entry name" value="SUBTILISIN"/>
</dbReference>
<evidence type="ECO:0000313" key="9">
    <source>
        <dbReference type="EMBL" id="UWP80458.1"/>
    </source>
</evidence>
<evidence type="ECO:0000256" key="6">
    <source>
        <dbReference type="SAM" id="MobiDB-lite"/>
    </source>
</evidence>
<feature type="domain" description="Peptidase S8/S53" evidence="8">
    <location>
        <begin position="64"/>
        <end position="315"/>
    </location>
</feature>
<dbReference type="PANTHER" id="PTHR43806:SF11">
    <property type="entry name" value="CEREVISIN-RELATED"/>
    <property type="match status" value="1"/>
</dbReference>
<protein>
    <submittedName>
        <fullName evidence="9">S8 family serine peptidase</fullName>
    </submittedName>
</protein>
<dbReference type="SUPFAM" id="SSF52743">
    <property type="entry name" value="Subtilisin-like"/>
    <property type="match status" value="1"/>
</dbReference>
<evidence type="ECO:0000256" key="7">
    <source>
        <dbReference type="SAM" id="Phobius"/>
    </source>
</evidence>
<dbReference type="EMBL" id="CP073720">
    <property type="protein sequence ID" value="UWP80458.1"/>
    <property type="molecule type" value="Genomic_DNA"/>
</dbReference>
<feature type="region of interest" description="Disordered" evidence="6">
    <location>
        <begin position="383"/>
        <end position="410"/>
    </location>
</feature>
<dbReference type="InterPro" id="IPR000209">
    <property type="entry name" value="Peptidase_S8/S53_dom"/>
</dbReference>
<keyword evidence="4" id="KW-0720">Serine protease</keyword>
<accession>A0ABY5VVE5</accession>
<keyword evidence="7" id="KW-0472">Membrane</keyword>
<dbReference type="Pfam" id="PF00082">
    <property type="entry name" value="Peptidase_S8"/>
    <property type="match status" value="1"/>
</dbReference>
<dbReference type="InterPro" id="IPR036852">
    <property type="entry name" value="Peptidase_S8/S53_dom_sf"/>
</dbReference>
<sequence>MWSASLMWLHRILAVALVGVVAVVVPFAAPAAAAECTDPGQDITTVPWAQQNLGASGVWALTRGGGVTVAVLESGVDAAHPQLSGRVDAGVDAVAGTGPANTDCVGTGTQVAGVIVGKVTNGIGFTGVAPLARILPVRVVADRQTGGAQAAQLAKGINAAVDAGADVIDVAVPTYTDDPAVRAAVQKALDKQIVVVAAVGDLGGANQQNPTPYPAAYDGVIGVGAVDERGIRMDSSQFGAYVDLVAPGGNILTLQRASGLTVVNGTGVASGFVSAVVALVRAFIPRATVAEVTRRLTGTAVPAAGGPGSQFYGHGIVNPAGALTDQVVEQPPAVIGPVDGPAPARASIWAGSRRWALIGTAGALGLAVVIAALAVALPQGRRRRWRAEHPAPARVRDEPEEPGPPAMLFD</sequence>
<comment type="similarity">
    <text evidence="1 5">Belongs to the peptidase S8 family.</text>
</comment>
<comment type="caution">
    <text evidence="5">Lacks conserved residue(s) required for the propagation of feature annotation.</text>
</comment>
<reference evidence="9" key="1">
    <citation type="submission" date="2021-04" db="EMBL/GenBank/DDBJ databases">
        <authorList>
            <person name="Hartkoorn R.C."/>
            <person name="Beaudoing E."/>
            <person name="Hot D."/>
        </authorList>
    </citation>
    <scope>NUCLEOTIDE SEQUENCE</scope>
    <source>
        <strain evidence="9">NRRL B-16292</strain>
    </source>
</reference>
<dbReference type="Gene3D" id="3.40.50.200">
    <property type="entry name" value="Peptidase S8/S53 domain"/>
    <property type="match status" value="1"/>
</dbReference>
<gene>
    <name evidence="9" type="ORF">Dfulv_35605</name>
</gene>
<dbReference type="Proteomes" id="UP001059617">
    <property type="component" value="Chromosome"/>
</dbReference>
<organism evidence="9 10">
    <name type="scientific">Dactylosporangium fulvum</name>
    <dbReference type="NCBI Taxonomy" id="53359"/>
    <lineage>
        <taxon>Bacteria</taxon>
        <taxon>Bacillati</taxon>
        <taxon>Actinomycetota</taxon>
        <taxon>Actinomycetes</taxon>
        <taxon>Micromonosporales</taxon>
        <taxon>Micromonosporaceae</taxon>
        <taxon>Dactylosporangium</taxon>
    </lineage>
</organism>
<evidence type="ECO:0000256" key="2">
    <source>
        <dbReference type="ARBA" id="ARBA00022670"/>
    </source>
</evidence>
<keyword evidence="2" id="KW-0645">Protease</keyword>
<evidence type="ECO:0000256" key="3">
    <source>
        <dbReference type="ARBA" id="ARBA00022801"/>
    </source>
</evidence>
<proteinExistence type="inferred from homology"/>
<feature type="transmembrane region" description="Helical" evidence="7">
    <location>
        <begin position="355"/>
        <end position="377"/>
    </location>
</feature>